<dbReference type="SUPFAM" id="SSF53474">
    <property type="entry name" value="alpha/beta-Hydrolases"/>
    <property type="match status" value="1"/>
</dbReference>
<dbReference type="InterPro" id="IPR050583">
    <property type="entry name" value="Mycobacterial_A85_antigen"/>
</dbReference>
<comment type="caution">
    <text evidence="1">The sequence shown here is derived from an EMBL/GenBank/DDBJ whole genome shotgun (WGS) entry which is preliminary data.</text>
</comment>
<dbReference type="Gene3D" id="3.40.50.1820">
    <property type="entry name" value="alpha/beta hydrolase"/>
    <property type="match status" value="1"/>
</dbReference>
<dbReference type="Proteomes" id="UP000824070">
    <property type="component" value="Unassembled WGS sequence"/>
</dbReference>
<dbReference type="PANTHER" id="PTHR48098">
    <property type="entry name" value="ENTEROCHELIN ESTERASE-RELATED"/>
    <property type="match status" value="1"/>
</dbReference>
<evidence type="ECO:0000313" key="2">
    <source>
        <dbReference type="Proteomes" id="UP000824070"/>
    </source>
</evidence>
<evidence type="ECO:0000313" key="1">
    <source>
        <dbReference type="EMBL" id="HIU44689.1"/>
    </source>
</evidence>
<reference evidence="1" key="2">
    <citation type="journal article" date="2021" name="PeerJ">
        <title>Extensive microbial diversity within the chicken gut microbiome revealed by metagenomics and culture.</title>
        <authorList>
            <person name="Gilroy R."/>
            <person name="Ravi A."/>
            <person name="Getino M."/>
            <person name="Pursley I."/>
            <person name="Horton D.L."/>
            <person name="Alikhan N.F."/>
            <person name="Baker D."/>
            <person name="Gharbi K."/>
            <person name="Hall N."/>
            <person name="Watson M."/>
            <person name="Adriaenssens E.M."/>
            <person name="Foster-Nyarko E."/>
            <person name="Jarju S."/>
            <person name="Secka A."/>
            <person name="Antonio M."/>
            <person name="Oren A."/>
            <person name="Chaudhuri R.R."/>
            <person name="La Ragione R."/>
            <person name="Hildebrand F."/>
            <person name="Pallen M.J."/>
        </authorList>
    </citation>
    <scope>NUCLEOTIDE SEQUENCE</scope>
    <source>
        <strain evidence="1">ChiGjej1B1-22543</strain>
    </source>
</reference>
<name>A0A9D1S1C2_9FIRM</name>
<dbReference type="InterPro" id="IPR000801">
    <property type="entry name" value="Esterase-like"/>
</dbReference>
<protein>
    <submittedName>
        <fullName evidence="1">Acetylesterase</fullName>
    </submittedName>
</protein>
<dbReference type="Pfam" id="PF00756">
    <property type="entry name" value="Esterase"/>
    <property type="match status" value="1"/>
</dbReference>
<dbReference type="GO" id="GO:0016747">
    <property type="term" value="F:acyltransferase activity, transferring groups other than amino-acyl groups"/>
    <property type="evidence" value="ECO:0007669"/>
    <property type="project" value="TreeGrafter"/>
</dbReference>
<dbReference type="AlphaFoldDB" id="A0A9D1S1C2"/>
<reference evidence="1" key="1">
    <citation type="submission" date="2020-10" db="EMBL/GenBank/DDBJ databases">
        <authorList>
            <person name="Gilroy R."/>
        </authorList>
    </citation>
    <scope>NUCLEOTIDE SEQUENCE</scope>
    <source>
        <strain evidence="1">ChiGjej1B1-22543</strain>
    </source>
</reference>
<gene>
    <name evidence="1" type="ORF">IAC52_00095</name>
</gene>
<dbReference type="InterPro" id="IPR029058">
    <property type="entry name" value="AB_hydrolase_fold"/>
</dbReference>
<accession>A0A9D1S1C2</accession>
<sequence length="269" mass="30338">MAFITFNYFSSCLKRTVTANAIIPADKTMTFGRFGKKKEFKTLYLLHGLLGDCNDWALNTPLRLLAESKDLAVILPSGENGFYLNLPHPGMAYEDFVAKELIEVTRRLFPLSRKREDTFIGGLSMGGYGALRLGLKYHKTFSHILAFSSAVHVFEGQDNGNEFHSLFGDLKKAKHSDMNPRVCFLKMGKSLHGDASRYPHIYLSCARQDGLYEANVSFRDFLLEHQADVTWDEEDGGHNWDFWRSQIEKAIETLPLGESEQGIGSGNVK</sequence>
<dbReference type="PANTHER" id="PTHR48098:SF1">
    <property type="entry name" value="DIACYLGLYCEROL ACYLTRANSFERASE_MYCOLYLTRANSFERASE AG85A"/>
    <property type="match status" value="1"/>
</dbReference>
<proteinExistence type="predicted"/>
<dbReference type="EMBL" id="DVMV01000002">
    <property type="protein sequence ID" value="HIU44689.1"/>
    <property type="molecule type" value="Genomic_DNA"/>
</dbReference>
<organism evidence="1 2">
    <name type="scientific">Candidatus Alloenteromonas pullicola</name>
    <dbReference type="NCBI Taxonomy" id="2840784"/>
    <lineage>
        <taxon>Bacteria</taxon>
        <taxon>Bacillati</taxon>
        <taxon>Bacillota</taxon>
        <taxon>Bacillota incertae sedis</taxon>
        <taxon>Candidatus Alloenteromonas</taxon>
    </lineage>
</organism>